<name>A0A9N9SWD9_DIABA</name>
<feature type="region of interest" description="Disordered" evidence="1">
    <location>
        <begin position="1"/>
        <end position="80"/>
    </location>
</feature>
<keyword evidence="3" id="KW-1185">Reference proteome</keyword>
<dbReference type="OrthoDB" id="1357022at2759"/>
<evidence type="ECO:0000313" key="2">
    <source>
        <dbReference type="EMBL" id="CAG9830564.1"/>
    </source>
</evidence>
<dbReference type="Proteomes" id="UP001153709">
    <property type="component" value="Chromosome 2"/>
</dbReference>
<dbReference type="SUPFAM" id="SSF50978">
    <property type="entry name" value="WD40 repeat-like"/>
    <property type="match status" value="1"/>
</dbReference>
<dbReference type="SMART" id="SM00320">
    <property type="entry name" value="WD40"/>
    <property type="match status" value="3"/>
</dbReference>
<sequence>MARPKTSDKEEELKEKIPSVVTSEAWREYHSQKENEKKKKEEEKNQRKIAREQKRILKEKPKRDISDDDGEDEEWVESGSSCDDIDFCDDPNKDFCPLTHGELSVGNYVLVKFLGGVIVAMYGNDRLAIYNDKNTFKITLNQPSIYPFSKKLLIIDSACNFYTWHVETGVFISITNNHILEPVTFNVGAFSPHKSVVAAFFDQLGIHFCHIYSLDVEINSVKLLKRLKFTEKMTTAKFSCDGSLLAVGMASGSIKVYNLDENYKETILNLHEDPIQDLTFSPHKEPILVSMGEEIAWWNLRLLRPFQKTERRGRRPNSLDILEDLTSDFSSMDVSFWSERQPVKGSPCLLSCIKLNDKVKYMSASNDFNSFLTIDVTGKVYIMDIILPACEDL</sequence>
<protein>
    <submittedName>
        <fullName evidence="2">Uncharacterized protein</fullName>
    </submittedName>
</protein>
<evidence type="ECO:0000256" key="1">
    <source>
        <dbReference type="SAM" id="MobiDB-lite"/>
    </source>
</evidence>
<dbReference type="InterPro" id="IPR015943">
    <property type="entry name" value="WD40/YVTN_repeat-like_dom_sf"/>
</dbReference>
<dbReference type="InterPro" id="IPR036322">
    <property type="entry name" value="WD40_repeat_dom_sf"/>
</dbReference>
<feature type="compositionally biased region" description="Acidic residues" evidence="1">
    <location>
        <begin position="66"/>
        <end position="76"/>
    </location>
</feature>
<accession>A0A9N9SWD9</accession>
<feature type="compositionally biased region" description="Basic and acidic residues" evidence="1">
    <location>
        <begin position="25"/>
        <end position="65"/>
    </location>
</feature>
<gene>
    <name evidence="2" type="ORF">DIABBA_LOCUS4259</name>
</gene>
<dbReference type="EMBL" id="OU898277">
    <property type="protein sequence ID" value="CAG9830564.1"/>
    <property type="molecule type" value="Genomic_DNA"/>
</dbReference>
<organism evidence="2 3">
    <name type="scientific">Diabrotica balteata</name>
    <name type="common">Banded cucumber beetle</name>
    <dbReference type="NCBI Taxonomy" id="107213"/>
    <lineage>
        <taxon>Eukaryota</taxon>
        <taxon>Metazoa</taxon>
        <taxon>Ecdysozoa</taxon>
        <taxon>Arthropoda</taxon>
        <taxon>Hexapoda</taxon>
        <taxon>Insecta</taxon>
        <taxon>Pterygota</taxon>
        <taxon>Neoptera</taxon>
        <taxon>Endopterygota</taxon>
        <taxon>Coleoptera</taxon>
        <taxon>Polyphaga</taxon>
        <taxon>Cucujiformia</taxon>
        <taxon>Chrysomeloidea</taxon>
        <taxon>Chrysomelidae</taxon>
        <taxon>Galerucinae</taxon>
        <taxon>Diabroticina</taxon>
        <taxon>Diabroticites</taxon>
        <taxon>Diabrotica</taxon>
    </lineage>
</organism>
<proteinExistence type="predicted"/>
<dbReference type="AlphaFoldDB" id="A0A9N9SWD9"/>
<dbReference type="Gene3D" id="2.130.10.10">
    <property type="entry name" value="YVTN repeat-like/Quinoprotein amine dehydrogenase"/>
    <property type="match status" value="1"/>
</dbReference>
<dbReference type="InterPro" id="IPR001680">
    <property type="entry name" value="WD40_rpt"/>
</dbReference>
<evidence type="ECO:0000313" key="3">
    <source>
        <dbReference type="Proteomes" id="UP001153709"/>
    </source>
</evidence>
<feature type="compositionally biased region" description="Basic and acidic residues" evidence="1">
    <location>
        <begin position="1"/>
        <end position="17"/>
    </location>
</feature>
<reference evidence="2" key="1">
    <citation type="submission" date="2022-01" db="EMBL/GenBank/DDBJ databases">
        <authorList>
            <person name="King R."/>
        </authorList>
    </citation>
    <scope>NUCLEOTIDE SEQUENCE</scope>
</reference>